<sequence length="454" mass="47136">MTTQHSYSSILETIEMIEKYRLDIRTVTMGISLLDCVRGTMQETCEAVYNKITTLAKDHVSVCEGIERELGIPIVNKRISVTPISLIASAVEGSPVEIAHALDKAAKTVGVNFIGGYSALVEKGMTAGDKNLIDSIPQALTETDLVCSSVNIGSSRSGINMDAVREMGIVVKKAAELTKDRSAIACAKLVVFANAVGDNPFMAGAFHGVEEPDCVVSVGVSGPGVVDRALGDLDGATLDQVAEAIKKAAFKITRAGQLVGNLASERLGVPFGIVDLSLAPTAELGDSVAHIMEHMGLDQVGTHGTTAALALLNDAVKKGGMMACSRVGGLSGSFIPVSEDKGMIDAVRAGNISVDKLEAMTAICSVGLDMIAIPGDTSAELISGMIADEAAIGVMNHKTTAVRVIPVPGTKPGEEVNFGGLLGYAPVIPVSTVDNSAFIHRGGFIPAPVHGFRN</sequence>
<dbReference type="SUPFAM" id="SSF51998">
    <property type="entry name" value="PFL-like glycyl radical enzymes"/>
    <property type="match status" value="1"/>
</dbReference>
<proteinExistence type="inferred from homology"/>
<dbReference type="NCBIfam" id="NF003700">
    <property type="entry name" value="PRK05313.1"/>
    <property type="match status" value="1"/>
</dbReference>
<dbReference type="RefSeq" id="WP_010934953.1">
    <property type="nucleotide sequence ID" value="NZ_CABVGJ010000012.1"/>
</dbReference>
<comment type="caution">
    <text evidence="2">The sequence shown here is derived from an EMBL/GenBank/DDBJ whole genome shotgun (WGS) entry which is preliminary data.</text>
</comment>
<comment type="subunit">
    <text evidence="1">Homodimer.</text>
</comment>
<comment type="similarity">
    <text evidence="1">Belongs to the UPF0210 family.</text>
</comment>
<organism evidence="2 3">
    <name type="scientific">Corynebacterium diphtheriae</name>
    <dbReference type="NCBI Taxonomy" id="1717"/>
    <lineage>
        <taxon>Bacteria</taxon>
        <taxon>Bacillati</taxon>
        <taxon>Actinomycetota</taxon>
        <taxon>Actinomycetes</taxon>
        <taxon>Mycobacteriales</taxon>
        <taxon>Corynebacteriaceae</taxon>
        <taxon>Corynebacterium</taxon>
    </lineage>
</organism>
<accession>A0A0F5D977</accession>
<dbReference type="OMA" id="AFHGIGE"/>
<dbReference type="OrthoDB" id="9763001at2"/>
<dbReference type="Proteomes" id="UP000480222">
    <property type="component" value="Unassembled WGS sequence"/>
</dbReference>
<name>A0A0F5D977_CORDP</name>
<dbReference type="Gene3D" id="3.20.70.20">
    <property type="match status" value="1"/>
</dbReference>
<dbReference type="KEGG" id="cdi:DIP1287"/>
<dbReference type="AlphaFoldDB" id="A0A0F5D977"/>
<gene>
    <name evidence="2" type="ORF">CIP107547_01474</name>
</gene>
<dbReference type="CDD" id="cd08025">
    <property type="entry name" value="RNR_PFL_like_DUF711"/>
    <property type="match status" value="1"/>
</dbReference>
<protein>
    <recommendedName>
        <fullName evidence="1">UPF0210 protein CIP107547_01474</fullName>
    </recommendedName>
</protein>
<dbReference type="Pfam" id="PF05167">
    <property type="entry name" value="DUF711"/>
    <property type="match status" value="1"/>
</dbReference>
<dbReference type="EMBL" id="CADDAV010000018">
    <property type="protein sequence ID" value="CAB0605491.1"/>
    <property type="molecule type" value="Genomic_DNA"/>
</dbReference>
<dbReference type="HAMAP" id="MF_01221">
    <property type="entry name" value="UPF0210"/>
    <property type="match status" value="1"/>
</dbReference>
<evidence type="ECO:0000256" key="1">
    <source>
        <dbReference type="HAMAP-Rule" id="MF_01221"/>
    </source>
</evidence>
<evidence type="ECO:0000313" key="3">
    <source>
        <dbReference type="Proteomes" id="UP000480222"/>
    </source>
</evidence>
<dbReference type="PANTHER" id="PTHR37560">
    <property type="entry name" value="UPF0210 PROTEIN SPR0218"/>
    <property type="match status" value="1"/>
</dbReference>
<dbReference type="InterPro" id="IPR007841">
    <property type="entry name" value="UPF0210"/>
</dbReference>
<dbReference type="PANTHER" id="PTHR37560:SF1">
    <property type="entry name" value="UPF0210 PROTEIN MJ1665"/>
    <property type="match status" value="1"/>
</dbReference>
<evidence type="ECO:0000313" key="2">
    <source>
        <dbReference type="EMBL" id="CAB0605491.1"/>
    </source>
</evidence>
<reference evidence="2 3" key="1">
    <citation type="submission" date="2020-02" db="EMBL/GenBank/DDBJ databases">
        <authorList>
            <person name="Brisse S."/>
        </authorList>
    </citation>
    <scope>NUCLEOTIDE SEQUENCE [LARGE SCALE GENOMIC DNA]</scope>
    <source>
        <strain evidence="2">CIP107547</strain>
    </source>
</reference>